<proteinExistence type="predicted"/>
<keyword evidence="3" id="KW-1185">Reference proteome</keyword>
<dbReference type="RefSeq" id="WP_272445908.1">
    <property type="nucleotide sequence ID" value="NZ_JAMQKC010000005.1"/>
</dbReference>
<dbReference type="Proteomes" id="UP001145069">
    <property type="component" value="Unassembled WGS sequence"/>
</dbReference>
<keyword evidence="1" id="KW-0812">Transmembrane</keyword>
<protein>
    <submittedName>
        <fullName evidence="2">YesL family protein</fullName>
    </submittedName>
</protein>
<name>A0A9X4AEG7_9BACI</name>
<keyword evidence="1" id="KW-1133">Transmembrane helix</keyword>
<feature type="transmembrane region" description="Helical" evidence="1">
    <location>
        <begin position="154"/>
        <end position="172"/>
    </location>
</feature>
<dbReference type="Pfam" id="PF04854">
    <property type="entry name" value="DUF624"/>
    <property type="match status" value="1"/>
</dbReference>
<sequence>MDGKQIVTTLDLVLQWITRLAWLNILWFMFSIFGLFVAGVFPATVATLGVARKWLKGDHELKVWKTFNQIYRQELVSANIIGWILAFFGGLLYFNYRVILQTQDKLPFYIPFAFYLLVFFYLIVVIWAFPLLVHFQAKWSQHMKNAIIIGLTKIQYTFFAGIYVFAVFYFSLEYPGFIPFFTISLSALGWMWVTMRVFLKING</sequence>
<feature type="transmembrane region" description="Helical" evidence="1">
    <location>
        <begin position="76"/>
        <end position="96"/>
    </location>
</feature>
<reference evidence="2" key="1">
    <citation type="submission" date="2022-06" db="EMBL/GenBank/DDBJ databases">
        <title>Aquibacillus sp. a new bacterium isolated from soil saline samples.</title>
        <authorList>
            <person name="Galisteo C."/>
            <person name="De La Haba R."/>
            <person name="Sanchez-Porro C."/>
            <person name="Ventosa A."/>
        </authorList>
    </citation>
    <scope>NUCLEOTIDE SEQUENCE</scope>
    <source>
        <strain evidence="2">3ASR75-54</strain>
    </source>
</reference>
<evidence type="ECO:0000313" key="3">
    <source>
        <dbReference type="Proteomes" id="UP001145069"/>
    </source>
</evidence>
<dbReference type="AlphaFoldDB" id="A0A9X4AEG7"/>
<evidence type="ECO:0000313" key="2">
    <source>
        <dbReference type="EMBL" id="MDC3416872.1"/>
    </source>
</evidence>
<feature type="transmembrane region" description="Helical" evidence="1">
    <location>
        <begin position="25"/>
        <end position="55"/>
    </location>
</feature>
<organism evidence="2 3">
    <name type="scientific">Aquibacillus salsiterrae</name>
    <dbReference type="NCBI Taxonomy" id="2950439"/>
    <lineage>
        <taxon>Bacteria</taxon>
        <taxon>Bacillati</taxon>
        <taxon>Bacillota</taxon>
        <taxon>Bacilli</taxon>
        <taxon>Bacillales</taxon>
        <taxon>Bacillaceae</taxon>
        <taxon>Aquibacillus</taxon>
    </lineage>
</organism>
<gene>
    <name evidence="2" type="ORF">NC799_08055</name>
</gene>
<feature type="transmembrane region" description="Helical" evidence="1">
    <location>
        <begin position="108"/>
        <end position="133"/>
    </location>
</feature>
<keyword evidence="1" id="KW-0472">Membrane</keyword>
<evidence type="ECO:0000256" key="1">
    <source>
        <dbReference type="SAM" id="Phobius"/>
    </source>
</evidence>
<accession>A0A9X4AEG7</accession>
<dbReference type="InterPro" id="IPR006938">
    <property type="entry name" value="DUF624"/>
</dbReference>
<dbReference type="EMBL" id="JAMQKC010000005">
    <property type="protein sequence ID" value="MDC3416872.1"/>
    <property type="molecule type" value="Genomic_DNA"/>
</dbReference>
<feature type="transmembrane region" description="Helical" evidence="1">
    <location>
        <begin position="178"/>
        <end position="199"/>
    </location>
</feature>
<comment type="caution">
    <text evidence="2">The sequence shown here is derived from an EMBL/GenBank/DDBJ whole genome shotgun (WGS) entry which is preliminary data.</text>
</comment>